<evidence type="ECO:0000313" key="11">
    <source>
        <dbReference type="EMBL" id="KAJ1914919.1"/>
    </source>
</evidence>
<evidence type="ECO:0000256" key="4">
    <source>
        <dbReference type="ARBA" id="ARBA00022840"/>
    </source>
</evidence>
<accession>A0A9W8DQX8</accession>
<sequence>MLSNVLLTKIPKSAKSTTGATTTTTGCSVIKGKLSSSGIIADSVIKNQTTILGGAAAILSATRSYATSPNSNFLDKKEPLFDKILIANRGEITCRVINTARKLGIKTVAVHSEADKYAMHVGMADEAYLIGPAQSTESYLSIPKVIQAAKQSGAQAIHPGYGFLSENADFATQLATENITFIGPPAAAIIAMGSKSESKKIMEAAKVPVVPGYHGENQDPGFLESQADQIGYPVLIKAIKGGGGKGMRIVETKKDFKDMLESAKREAMKSFGDDQVLVEKYLTTPRHVEVQIFADKFGNAVHLFERDCSVQRRHQKIIEEAPAPNLDKEVRDMLGKSAVRAAKAVNYVGAGTVEFIMDSLTNQFYFMEMNTRLQVEHPVTEMITNTDLVHWQLEVAAGNPLPLAQQDQIKLDGHAFEARIYAENPKNGFLPDTGKLVHLRTPMPSSLVTNVRVETGVKEGDEISVFYDPMIAKLVVKGQDRRSALRILKSALGQYQIVGPHTNIDFLKRLASSPDFIAGNVETGFIDKHKDELFSKVGLENEAMGYERLSQVALSAILKNNKSLNNSSGRNSTSFSPWDNPQNAMFQPNTLGKSVIPLLVDDNIKYKVAVTFKQPPKIYDIEIYKACLDNTSTTVPSILDNLITKNDTKVAEFTGVETTWTATTTPHSSQGINLHNNSGTMISNIGGRKLNSTIVYSSSGSSKDNVAVFDNGIGGDLDTLHVKLLIDQPSEYYSSIEIDQQHAASTNGGGRGKAKEGEITAPMSSRITQIPVKPGQKVEPGMVLIIVEAMKMENIIRAQSAGYVGEIFCGVGDLADEGQVLLSIEADKSPPSPKDTTSAANGDC</sequence>
<keyword evidence="12" id="KW-1185">Reference proteome</keyword>
<dbReference type="EMBL" id="JANBPU010000173">
    <property type="protein sequence ID" value="KAJ1914919.1"/>
    <property type="molecule type" value="Genomic_DNA"/>
</dbReference>
<dbReference type="PROSITE" id="PS00867">
    <property type="entry name" value="CPSASE_2"/>
    <property type="match status" value="1"/>
</dbReference>
<dbReference type="InterPro" id="IPR011053">
    <property type="entry name" value="Single_hybrid_motif"/>
</dbReference>
<feature type="domain" description="ATP-grasp" evidence="9">
    <location>
        <begin position="199"/>
        <end position="397"/>
    </location>
</feature>
<dbReference type="SUPFAM" id="SSF51230">
    <property type="entry name" value="Single hybrid motif"/>
    <property type="match status" value="1"/>
</dbReference>
<dbReference type="PANTHER" id="PTHR18866:SF33">
    <property type="entry name" value="METHYLCROTONOYL-COA CARBOXYLASE SUBUNIT ALPHA, MITOCHONDRIAL-RELATED"/>
    <property type="match status" value="1"/>
</dbReference>
<dbReference type="Proteomes" id="UP001150538">
    <property type="component" value="Unassembled WGS sequence"/>
</dbReference>
<keyword evidence="2" id="KW-0436">Ligase</keyword>
<feature type="region of interest" description="Disordered" evidence="7">
    <location>
        <begin position="825"/>
        <end position="844"/>
    </location>
</feature>
<feature type="domain" description="Lipoyl-binding" evidence="8">
    <location>
        <begin position="756"/>
        <end position="825"/>
    </location>
</feature>
<feature type="compositionally biased region" description="Polar residues" evidence="7">
    <location>
        <begin position="834"/>
        <end position="844"/>
    </location>
</feature>
<protein>
    <submittedName>
        <fullName evidence="11">Uncharacterized protein</fullName>
    </submittedName>
</protein>
<evidence type="ECO:0000259" key="9">
    <source>
        <dbReference type="PROSITE" id="PS50975"/>
    </source>
</evidence>
<dbReference type="AlphaFoldDB" id="A0A9W8DQX8"/>
<organism evidence="11 12">
    <name type="scientific">Mycoemilia scoparia</name>
    <dbReference type="NCBI Taxonomy" id="417184"/>
    <lineage>
        <taxon>Eukaryota</taxon>
        <taxon>Fungi</taxon>
        <taxon>Fungi incertae sedis</taxon>
        <taxon>Zoopagomycota</taxon>
        <taxon>Kickxellomycotina</taxon>
        <taxon>Kickxellomycetes</taxon>
        <taxon>Kickxellales</taxon>
        <taxon>Kickxellaceae</taxon>
        <taxon>Mycoemilia</taxon>
    </lineage>
</organism>
<dbReference type="InterPro" id="IPR050856">
    <property type="entry name" value="Biotin_carboxylase_complex"/>
</dbReference>
<keyword evidence="4 6" id="KW-0067">ATP-binding</keyword>
<evidence type="ECO:0000259" key="10">
    <source>
        <dbReference type="PROSITE" id="PS50979"/>
    </source>
</evidence>
<dbReference type="GO" id="GO:0004485">
    <property type="term" value="F:methylcrotonoyl-CoA carboxylase activity"/>
    <property type="evidence" value="ECO:0007669"/>
    <property type="project" value="TreeGrafter"/>
</dbReference>
<name>A0A9W8DQX8_9FUNG</name>
<dbReference type="PROSITE" id="PS50979">
    <property type="entry name" value="BC"/>
    <property type="match status" value="1"/>
</dbReference>
<dbReference type="Gene3D" id="3.30.470.20">
    <property type="entry name" value="ATP-grasp fold, B domain"/>
    <property type="match status" value="1"/>
</dbReference>
<dbReference type="SUPFAM" id="SSF56059">
    <property type="entry name" value="Glutathione synthetase ATP-binding domain-like"/>
    <property type="match status" value="1"/>
</dbReference>
<dbReference type="FunFam" id="3.40.50.20:FF:000010">
    <property type="entry name" value="Propionyl-CoA carboxylase subunit alpha"/>
    <property type="match status" value="1"/>
</dbReference>
<dbReference type="Pfam" id="PF00289">
    <property type="entry name" value="Biotin_carb_N"/>
    <property type="match status" value="1"/>
</dbReference>
<dbReference type="InterPro" id="IPR005481">
    <property type="entry name" value="BC-like_N"/>
</dbReference>
<gene>
    <name evidence="11" type="ORF">H4219_004574</name>
</gene>
<reference evidence="11" key="1">
    <citation type="submission" date="2022-07" db="EMBL/GenBank/DDBJ databases">
        <title>Phylogenomic reconstructions and comparative analyses of Kickxellomycotina fungi.</title>
        <authorList>
            <person name="Reynolds N.K."/>
            <person name="Stajich J.E."/>
            <person name="Barry K."/>
            <person name="Grigoriev I.V."/>
            <person name="Crous P."/>
            <person name="Smith M.E."/>
        </authorList>
    </citation>
    <scope>NUCLEOTIDE SEQUENCE</scope>
    <source>
        <strain evidence="11">NBRC 100468</strain>
    </source>
</reference>
<dbReference type="CDD" id="cd06850">
    <property type="entry name" value="biotinyl_domain"/>
    <property type="match status" value="1"/>
</dbReference>
<proteinExistence type="predicted"/>
<dbReference type="Gene3D" id="2.40.50.100">
    <property type="match status" value="1"/>
</dbReference>
<evidence type="ECO:0000256" key="5">
    <source>
        <dbReference type="ARBA" id="ARBA00023267"/>
    </source>
</evidence>
<dbReference type="InterPro" id="IPR011764">
    <property type="entry name" value="Biotin_carboxylation_dom"/>
</dbReference>
<dbReference type="OrthoDB" id="196847at2759"/>
<dbReference type="GO" id="GO:0046872">
    <property type="term" value="F:metal ion binding"/>
    <property type="evidence" value="ECO:0007669"/>
    <property type="project" value="InterPro"/>
</dbReference>
<dbReference type="PANTHER" id="PTHR18866">
    <property type="entry name" value="CARBOXYLASE:PYRUVATE/ACETYL-COA/PROPIONYL-COA CARBOXYLASE"/>
    <property type="match status" value="1"/>
</dbReference>
<dbReference type="InterPro" id="IPR016185">
    <property type="entry name" value="PreATP-grasp_dom_sf"/>
</dbReference>
<dbReference type="FunFam" id="3.30.470.20:FF:000028">
    <property type="entry name" value="Methylcrotonoyl-CoA carboxylase subunit alpha, mitochondrial"/>
    <property type="match status" value="1"/>
</dbReference>
<dbReference type="InterPro" id="IPR011054">
    <property type="entry name" value="Rudment_hybrid_motif"/>
</dbReference>
<evidence type="ECO:0000259" key="8">
    <source>
        <dbReference type="PROSITE" id="PS50968"/>
    </source>
</evidence>
<dbReference type="SUPFAM" id="SSF51246">
    <property type="entry name" value="Rudiment single hybrid motif"/>
    <property type="match status" value="1"/>
</dbReference>
<evidence type="ECO:0000313" key="12">
    <source>
        <dbReference type="Proteomes" id="UP001150538"/>
    </source>
</evidence>
<dbReference type="GO" id="GO:0005524">
    <property type="term" value="F:ATP binding"/>
    <property type="evidence" value="ECO:0007669"/>
    <property type="project" value="UniProtKB-UniRule"/>
</dbReference>
<dbReference type="InterPro" id="IPR000089">
    <property type="entry name" value="Biotin_lipoyl"/>
</dbReference>
<dbReference type="InterPro" id="IPR005482">
    <property type="entry name" value="Biotin_COase_C"/>
</dbReference>
<comment type="caution">
    <text evidence="11">The sequence shown here is derived from an EMBL/GenBank/DDBJ whole genome shotgun (WGS) entry which is preliminary data.</text>
</comment>
<dbReference type="Pfam" id="PF02786">
    <property type="entry name" value="CPSase_L_D2"/>
    <property type="match status" value="1"/>
</dbReference>
<dbReference type="InterPro" id="IPR011761">
    <property type="entry name" value="ATP-grasp"/>
</dbReference>
<feature type="domain" description="Biotin carboxylation" evidence="10">
    <location>
        <begin position="80"/>
        <end position="531"/>
    </location>
</feature>
<evidence type="ECO:0000256" key="6">
    <source>
        <dbReference type="PROSITE-ProRule" id="PRU00409"/>
    </source>
</evidence>
<dbReference type="PROSITE" id="PS50968">
    <property type="entry name" value="BIOTINYL_LIPOYL"/>
    <property type="match status" value="1"/>
</dbReference>
<evidence type="ECO:0000256" key="1">
    <source>
        <dbReference type="ARBA" id="ARBA00001953"/>
    </source>
</evidence>
<evidence type="ECO:0000256" key="2">
    <source>
        <dbReference type="ARBA" id="ARBA00022598"/>
    </source>
</evidence>
<keyword evidence="5" id="KW-0092">Biotin</keyword>
<evidence type="ECO:0000256" key="3">
    <source>
        <dbReference type="ARBA" id="ARBA00022741"/>
    </source>
</evidence>
<evidence type="ECO:0000256" key="7">
    <source>
        <dbReference type="SAM" id="MobiDB-lite"/>
    </source>
</evidence>
<dbReference type="PROSITE" id="PS50975">
    <property type="entry name" value="ATP_GRASP"/>
    <property type="match status" value="1"/>
</dbReference>
<dbReference type="SUPFAM" id="SSF52440">
    <property type="entry name" value="PreATP-grasp domain"/>
    <property type="match status" value="1"/>
</dbReference>
<dbReference type="Pfam" id="PF02785">
    <property type="entry name" value="Biotin_carb_C"/>
    <property type="match status" value="1"/>
</dbReference>
<dbReference type="Pfam" id="PF00364">
    <property type="entry name" value="Biotin_lipoyl"/>
    <property type="match status" value="1"/>
</dbReference>
<dbReference type="GO" id="GO:0005739">
    <property type="term" value="C:mitochondrion"/>
    <property type="evidence" value="ECO:0007669"/>
    <property type="project" value="TreeGrafter"/>
</dbReference>
<comment type="cofactor">
    <cofactor evidence="1">
        <name>biotin</name>
        <dbReference type="ChEBI" id="CHEBI:57586"/>
    </cofactor>
</comment>
<keyword evidence="3 6" id="KW-0547">Nucleotide-binding</keyword>
<dbReference type="FunFam" id="3.30.1490.20:FF:000003">
    <property type="entry name" value="acetyl-CoA carboxylase isoform X1"/>
    <property type="match status" value="1"/>
</dbReference>
<dbReference type="SMART" id="SM00878">
    <property type="entry name" value="Biotin_carb_C"/>
    <property type="match status" value="1"/>
</dbReference>
<dbReference type="InterPro" id="IPR005479">
    <property type="entry name" value="CPAse_ATP-bd"/>
</dbReference>